<dbReference type="InterPro" id="IPR015424">
    <property type="entry name" value="PyrdxlP-dep_Trfase"/>
</dbReference>
<evidence type="ECO:0000259" key="3">
    <source>
        <dbReference type="Pfam" id="PF01171"/>
    </source>
</evidence>
<dbReference type="CDD" id="cd24138">
    <property type="entry name" value="TtcA-like"/>
    <property type="match status" value="1"/>
</dbReference>
<feature type="region of interest" description="Disordered" evidence="1">
    <location>
        <begin position="636"/>
        <end position="656"/>
    </location>
</feature>
<feature type="region of interest" description="Disordered" evidence="1">
    <location>
        <begin position="755"/>
        <end position="861"/>
    </location>
</feature>
<dbReference type="Pfam" id="PF01171">
    <property type="entry name" value="ATP_bind_3"/>
    <property type="match status" value="1"/>
</dbReference>
<dbReference type="InterPro" id="IPR011063">
    <property type="entry name" value="TilS/TtcA_N"/>
</dbReference>
<dbReference type="Gene3D" id="3.40.50.620">
    <property type="entry name" value="HUPs"/>
    <property type="match status" value="1"/>
</dbReference>
<evidence type="ECO:0000313" key="4">
    <source>
        <dbReference type="EMBL" id="GHP06547.1"/>
    </source>
</evidence>
<dbReference type="AlphaFoldDB" id="A0A830HND9"/>
<name>A0A830HND9_9CHLO</name>
<organism evidence="4 5">
    <name type="scientific">Pycnococcus provasolii</name>
    <dbReference type="NCBI Taxonomy" id="41880"/>
    <lineage>
        <taxon>Eukaryota</taxon>
        <taxon>Viridiplantae</taxon>
        <taxon>Chlorophyta</taxon>
        <taxon>Pseudoscourfieldiophyceae</taxon>
        <taxon>Pseudoscourfieldiales</taxon>
        <taxon>Pycnococcaceae</taxon>
        <taxon>Pycnococcus</taxon>
    </lineage>
</organism>
<proteinExistence type="predicted"/>
<sequence>MEDVIHVVRGSPQAHGAAAAAAAGGIGGGGGGGGGGAAGVDSASRAHLRDCERKWVGSWLEDSSEEQASPSAAPSAEPRGGGDVADNDDGDDATPTTTTTTLGVGVGVGVAASHADILAAVQRDAILTSHIDSPLTAKPIKPVYADWSASGRPSKLVENYINSVVLPCYANTHTDTSYTGLQSTAFRHEARRLIATACNARVSRNDKNADVVLFAGHGATGAANKLVAVLGLNVPYTSADTTGRPVVIVGPHEHHSNLLPWRESCADVVAVPERDDQSGRIDADAMRGILKRESSRTGIKICALCATSNVTGIAQDVDTLTELAHEHGFLAVWDYASAASHAALDMNPPLRPRAHKDAVFLSVHKWLGGVNTPGVLLVKRRLLHASRAPAHPGGGTVFFVTDGGHRYLSNREEREEGGTPDIVGAVRAGLAASLRRSWIQACDGDVVTRILYESLAGAPNVKPLGPSWHQDEIAPRAPVLSFVVEAPECVLASPPPESNGGTRRRPRALLHHAFVCALLNDLFGVQARAGCMCAGPYAIRLLGLSAEEAHRLETALTSSTCEALRIGFVRVSFPPFAHLDEVRYVAACVACVAELGWRALPSYRVDEESGTWRHVSRIRSSPERKWLADAPWPMGTSVAKKSQPSAESTKPTNAVASEYEDADARRTLLDEQLANGKVFLTTCAVTNTNWSTTPMSLSEDSDALRWFAMPGDAAAALAREAGQPVPPPPPPPREAIAVAPGMRWLHADDLEAGDISVDEDDCNPAPPPMDDSAAKEKSEFASATNNDSAADVAPPSRKYPHRPAGGGLVNATTATNSSDKPAAAVAKAAAPAASCPWRPNRDDDDSDADTVPDDEQPVDPEDLLADMMGDFIDEDEEEQDDTTKGDQEMSSPSSGGARFYPIPAPLMHATLRALQDFDMIAAGDRVLLGLSGGKDSLSLLHVLVAFNQRLHPSKRFELACATVEPGSDSFDPSPLKPYLAELGVKYHYIDQSIIALAKESMQGDSLCAFCARMKRGALYTCCRDNGYNKLALAQHLDDEVESFFMSALHNGRLSVMKAKYGNDAGDVAVIRPFVYVREKLLRDFAHAPETKLPVIEDNCPACFEAPKERRAIKKMLAKQEAVFPDIFNALCRTMSPLMEDGVLTSIYQSQQRRVAFRKDAKGRRAYYNSEKLEKKADAESDDSAALASFSDDALLRELELRRRLS</sequence>
<dbReference type="EMBL" id="BNJQ01000013">
    <property type="protein sequence ID" value="GHP06547.1"/>
    <property type="molecule type" value="Genomic_DNA"/>
</dbReference>
<feature type="compositionally biased region" description="Low complexity" evidence="1">
    <location>
        <begin position="66"/>
        <end position="78"/>
    </location>
</feature>
<feature type="compositionally biased region" description="Low complexity" evidence="1">
    <location>
        <begin position="820"/>
        <end position="833"/>
    </location>
</feature>
<feature type="domain" description="tRNA(Ile)-lysidine/2-thiocytidine synthase N-terminal" evidence="3">
    <location>
        <begin position="926"/>
        <end position="1097"/>
    </location>
</feature>
<dbReference type="OrthoDB" id="420046at2759"/>
<accession>A0A830HND9</accession>
<feature type="domain" description="Aminotransferase class V" evidence="2">
    <location>
        <begin position="144"/>
        <end position="437"/>
    </location>
</feature>
<dbReference type="InterPro" id="IPR014729">
    <property type="entry name" value="Rossmann-like_a/b/a_fold"/>
</dbReference>
<feature type="region of interest" description="Disordered" evidence="1">
    <location>
        <begin position="60"/>
        <end position="102"/>
    </location>
</feature>
<feature type="compositionally biased region" description="Low complexity" evidence="1">
    <location>
        <begin position="93"/>
        <end position="102"/>
    </location>
</feature>
<feature type="region of interest" description="Disordered" evidence="1">
    <location>
        <begin position="875"/>
        <end position="899"/>
    </location>
</feature>
<feature type="compositionally biased region" description="Polar residues" evidence="1">
    <location>
        <begin position="639"/>
        <end position="655"/>
    </location>
</feature>
<dbReference type="Gene3D" id="3.90.1150.10">
    <property type="entry name" value="Aspartate Aminotransferase, domain 1"/>
    <property type="match status" value="1"/>
</dbReference>
<dbReference type="PANTHER" id="PTHR43686:SF1">
    <property type="entry name" value="AMINOTRAN_5 DOMAIN-CONTAINING PROTEIN"/>
    <property type="match status" value="1"/>
</dbReference>
<dbReference type="Proteomes" id="UP000660262">
    <property type="component" value="Unassembled WGS sequence"/>
</dbReference>
<dbReference type="InterPro" id="IPR015422">
    <property type="entry name" value="PyrdxlP-dep_Trfase_small"/>
</dbReference>
<gene>
    <name evidence="4" type="ORF">PPROV_000529200</name>
</gene>
<dbReference type="InterPro" id="IPR000192">
    <property type="entry name" value="Aminotrans_V_dom"/>
</dbReference>
<dbReference type="SUPFAM" id="SSF53383">
    <property type="entry name" value="PLP-dependent transferases"/>
    <property type="match status" value="1"/>
</dbReference>
<protein>
    <recommendedName>
        <fullName evidence="6">tRNA(Ile)-lysidine/2-thiocytidine synthase N-terminal domain-containing protein</fullName>
    </recommendedName>
</protein>
<feature type="compositionally biased region" description="Gly residues" evidence="1">
    <location>
        <begin position="24"/>
        <end position="38"/>
    </location>
</feature>
<dbReference type="Gene3D" id="3.40.640.10">
    <property type="entry name" value="Type I PLP-dependent aspartate aminotransferase-like (Major domain)"/>
    <property type="match status" value="1"/>
</dbReference>
<evidence type="ECO:0000259" key="2">
    <source>
        <dbReference type="Pfam" id="PF00266"/>
    </source>
</evidence>
<reference evidence="4" key="1">
    <citation type="submission" date="2020-10" db="EMBL/GenBank/DDBJ databases">
        <title>Unveiling of a novel bifunctional photoreceptor, Dualchrome1, isolated from a cosmopolitan green alga.</title>
        <authorList>
            <person name="Suzuki S."/>
            <person name="Kawachi M."/>
        </authorList>
    </citation>
    <scope>NUCLEOTIDE SEQUENCE</scope>
    <source>
        <strain evidence="4">NIES 2893</strain>
    </source>
</reference>
<feature type="compositionally biased region" description="Acidic residues" evidence="1">
    <location>
        <begin position="842"/>
        <end position="861"/>
    </location>
</feature>
<evidence type="ECO:0000313" key="5">
    <source>
        <dbReference type="Proteomes" id="UP000660262"/>
    </source>
</evidence>
<dbReference type="InterPro" id="IPR015421">
    <property type="entry name" value="PyrdxlP-dep_Trfase_major"/>
</dbReference>
<dbReference type="Pfam" id="PF00266">
    <property type="entry name" value="Aminotran_5"/>
    <property type="match status" value="1"/>
</dbReference>
<feature type="region of interest" description="Disordered" evidence="1">
    <location>
        <begin position="15"/>
        <end position="47"/>
    </location>
</feature>
<evidence type="ECO:0008006" key="6">
    <source>
        <dbReference type="Google" id="ProtNLM"/>
    </source>
</evidence>
<feature type="compositionally biased region" description="Polar residues" evidence="1">
    <location>
        <begin position="810"/>
        <end position="819"/>
    </location>
</feature>
<evidence type="ECO:0000256" key="1">
    <source>
        <dbReference type="SAM" id="MobiDB-lite"/>
    </source>
</evidence>
<keyword evidence="5" id="KW-1185">Reference proteome</keyword>
<dbReference type="SUPFAM" id="SSF52402">
    <property type="entry name" value="Adenine nucleotide alpha hydrolases-like"/>
    <property type="match status" value="1"/>
</dbReference>
<comment type="caution">
    <text evidence="4">The sequence shown here is derived from an EMBL/GenBank/DDBJ whole genome shotgun (WGS) entry which is preliminary data.</text>
</comment>
<dbReference type="PANTHER" id="PTHR43686">
    <property type="entry name" value="SULFURTRANSFERASE-RELATED"/>
    <property type="match status" value="1"/>
</dbReference>